<dbReference type="Pfam" id="PF13966">
    <property type="entry name" value="zf-RVT"/>
    <property type="match status" value="1"/>
</dbReference>
<dbReference type="PANTHER" id="PTHR33116">
    <property type="entry name" value="REVERSE TRANSCRIPTASE ZINC-BINDING DOMAIN-CONTAINING PROTEIN-RELATED-RELATED"/>
    <property type="match status" value="1"/>
</dbReference>
<organism evidence="3 4">
    <name type="scientific">Trifolium subterraneum</name>
    <name type="common">Subterranean clover</name>
    <dbReference type="NCBI Taxonomy" id="3900"/>
    <lineage>
        <taxon>Eukaryota</taxon>
        <taxon>Viridiplantae</taxon>
        <taxon>Streptophyta</taxon>
        <taxon>Embryophyta</taxon>
        <taxon>Tracheophyta</taxon>
        <taxon>Spermatophyta</taxon>
        <taxon>Magnoliopsida</taxon>
        <taxon>eudicotyledons</taxon>
        <taxon>Gunneridae</taxon>
        <taxon>Pentapetalae</taxon>
        <taxon>rosids</taxon>
        <taxon>fabids</taxon>
        <taxon>Fabales</taxon>
        <taxon>Fabaceae</taxon>
        <taxon>Papilionoideae</taxon>
        <taxon>50 kb inversion clade</taxon>
        <taxon>NPAAA clade</taxon>
        <taxon>Hologalegina</taxon>
        <taxon>IRL clade</taxon>
        <taxon>Trifolieae</taxon>
        <taxon>Trifolium</taxon>
    </lineage>
</organism>
<dbReference type="InterPro" id="IPR026960">
    <property type="entry name" value="RVT-Znf"/>
</dbReference>
<dbReference type="EMBL" id="DF973868">
    <property type="protein sequence ID" value="GAU41517.1"/>
    <property type="molecule type" value="Genomic_DNA"/>
</dbReference>
<dbReference type="AlphaFoldDB" id="A0A2Z6PD64"/>
<protein>
    <recommendedName>
        <fullName evidence="2">Reverse transcriptase zinc-binding domain-containing protein</fullName>
    </recommendedName>
</protein>
<keyword evidence="4" id="KW-1185">Reference proteome</keyword>
<dbReference type="OrthoDB" id="1436790at2759"/>
<evidence type="ECO:0000256" key="1">
    <source>
        <dbReference type="SAM" id="SignalP"/>
    </source>
</evidence>
<reference evidence="4" key="1">
    <citation type="journal article" date="2017" name="Front. Plant Sci.">
        <title>Climate Clever Clovers: New Paradigm to Reduce the Environmental Footprint of Ruminants by Breeding Low Methanogenic Forages Utilizing Haplotype Variation.</title>
        <authorList>
            <person name="Kaur P."/>
            <person name="Appels R."/>
            <person name="Bayer P.E."/>
            <person name="Keeble-Gagnere G."/>
            <person name="Wang J."/>
            <person name="Hirakawa H."/>
            <person name="Shirasawa K."/>
            <person name="Vercoe P."/>
            <person name="Stefanova K."/>
            <person name="Durmic Z."/>
            <person name="Nichols P."/>
            <person name="Revell C."/>
            <person name="Isobe S.N."/>
            <person name="Edwards D."/>
            <person name="Erskine W."/>
        </authorList>
    </citation>
    <scope>NUCLEOTIDE SEQUENCE [LARGE SCALE GENOMIC DNA]</scope>
    <source>
        <strain evidence="4">cv. Daliak</strain>
    </source>
</reference>
<feature type="domain" description="Reverse transcriptase zinc-binding" evidence="2">
    <location>
        <begin position="180"/>
        <end position="264"/>
    </location>
</feature>
<dbReference type="PANTHER" id="PTHR33116:SF78">
    <property type="entry name" value="OS12G0587133 PROTEIN"/>
    <property type="match status" value="1"/>
</dbReference>
<proteinExistence type="predicted"/>
<sequence length="310" mass="34562">MCLWRLLLVATYLRGTVSVIGIQFSVTSSVSWESICLRKEYGGLGVRQLKEFNLSLLGKWCWRMLVDREGLRFRVLATRYGMEGGRLREGGRRGSSWWREIVWLGRVVSSGVAGLGSMFRRGWEIGRIRFSGPIPGWTGLLCVSGLDTFMSWRRPNCERLSLQTGGSGSLTLMKATLSGALYQLLTSHDSTTTDEVEKLIWHPQVPLKVSIFAWRLLRDRLPTKINLVTRGILTPAAHLCVSGCGVAESAHHLFISCSTSGSLWALVHSWIGITVVDSTSLCDHFVQFTSSAGGSWAHRPFMQLIWLACI</sequence>
<keyword evidence="1" id="KW-0732">Signal</keyword>
<gene>
    <name evidence="3" type="ORF">TSUD_302560</name>
</gene>
<evidence type="ECO:0000313" key="4">
    <source>
        <dbReference type="Proteomes" id="UP000242715"/>
    </source>
</evidence>
<feature type="signal peptide" evidence="1">
    <location>
        <begin position="1"/>
        <end position="18"/>
    </location>
</feature>
<evidence type="ECO:0000313" key="3">
    <source>
        <dbReference type="EMBL" id="GAU41517.1"/>
    </source>
</evidence>
<name>A0A2Z6PD64_TRISU</name>
<feature type="chain" id="PRO_5016273319" description="Reverse transcriptase zinc-binding domain-containing protein" evidence="1">
    <location>
        <begin position="19"/>
        <end position="310"/>
    </location>
</feature>
<dbReference type="Proteomes" id="UP000242715">
    <property type="component" value="Unassembled WGS sequence"/>
</dbReference>
<accession>A0A2Z6PD64</accession>
<evidence type="ECO:0000259" key="2">
    <source>
        <dbReference type="Pfam" id="PF13966"/>
    </source>
</evidence>